<keyword evidence="2" id="KW-0472">Membrane</keyword>
<dbReference type="Proteomes" id="UP000264753">
    <property type="component" value="Unassembled WGS sequence"/>
</dbReference>
<protein>
    <submittedName>
        <fullName evidence="6">Iron dicitrate transport regulator FecR</fullName>
    </submittedName>
</protein>
<comment type="caution">
    <text evidence="6">The sequence shown here is derived from an EMBL/GenBank/DDBJ whole genome shotgun (WGS) entry which is preliminary data.</text>
</comment>
<feature type="domain" description="FecR N-terminal" evidence="4">
    <location>
        <begin position="25"/>
        <end position="66"/>
    </location>
</feature>
<dbReference type="PANTHER" id="PTHR30273:SF2">
    <property type="entry name" value="PROTEIN FECR"/>
    <property type="match status" value="1"/>
</dbReference>
<evidence type="ECO:0000259" key="4">
    <source>
        <dbReference type="Pfam" id="PF16220"/>
    </source>
</evidence>
<evidence type="ECO:0000256" key="2">
    <source>
        <dbReference type="SAM" id="Phobius"/>
    </source>
</evidence>
<dbReference type="PIRSF" id="PIRSF018266">
    <property type="entry name" value="FecR"/>
    <property type="match status" value="1"/>
</dbReference>
<evidence type="ECO:0000259" key="3">
    <source>
        <dbReference type="Pfam" id="PF04773"/>
    </source>
</evidence>
<evidence type="ECO:0000313" key="7">
    <source>
        <dbReference type="Proteomes" id="UP000264753"/>
    </source>
</evidence>
<dbReference type="Pfam" id="PF16344">
    <property type="entry name" value="FecR_C"/>
    <property type="match status" value="1"/>
</dbReference>
<dbReference type="PANTHER" id="PTHR30273">
    <property type="entry name" value="PERIPLASMIC SIGNAL SENSOR AND SIGMA FACTOR ACTIVATOR FECR-RELATED"/>
    <property type="match status" value="1"/>
</dbReference>
<feature type="transmembrane region" description="Helical" evidence="2">
    <location>
        <begin position="114"/>
        <end position="133"/>
    </location>
</feature>
<keyword evidence="2" id="KW-0812">Transmembrane</keyword>
<dbReference type="AlphaFoldDB" id="A0A358HSD0"/>
<dbReference type="Gene3D" id="2.60.120.1440">
    <property type="match status" value="1"/>
</dbReference>
<dbReference type="InterPro" id="IPR006860">
    <property type="entry name" value="FecR"/>
</dbReference>
<dbReference type="InterPro" id="IPR012373">
    <property type="entry name" value="Ferrdict_sens_TM"/>
</dbReference>
<dbReference type="InterPro" id="IPR032623">
    <property type="entry name" value="FecR_N"/>
</dbReference>
<proteinExistence type="predicted"/>
<evidence type="ECO:0000256" key="1">
    <source>
        <dbReference type="SAM" id="MobiDB-lite"/>
    </source>
</evidence>
<feature type="domain" description="Protein FecR C-terminal" evidence="5">
    <location>
        <begin position="280"/>
        <end position="337"/>
    </location>
</feature>
<dbReference type="Pfam" id="PF16220">
    <property type="entry name" value="DUF4880"/>
    <property type="match status" value="1"/>
</dbReference>
<sequence>MTSGGSAQQQAMLNAYDDDMIALSDQAIEWLVRLHSGDATAADFAAFAAWRGQSDDHQRVALDAENLLGAVDQTSAAQNWTGSEPVSPNRLAMPSRRSRALQSGPRAVFATRRAVIAMASLCAVLVLTIVGGIQGTGILGRWNADYSTGIGQFETVTLPDGTVAHMNTASAFSVEYSDDVRRIDLAAGEVIFEVAKDAAHPFIVSAIGGEAMAVGTVYGVRIDGDHARVTVKEGIVEVSNGTGKAVRLVAGDRASYQVGTPPVLRDDINLATYGSWQRGKLIFNSRSLGDVIDEVQRYQTGRIIIARDRLRDLKVTGVFDIAELDDLLASLTQTTGASVLKLPLVTVIY</sequence>
<dbReference type="GO" id="GO:0016989">
    <property type="term" value="F:sigma factor antagonist activity"/>
    <property type="evidence" value="ECO:0007669"/>
    <property type="project" value="TreeGrafter"/>
</dbReference>
<reference evidence="6 7" key="1">
    <citation type="journal article" date="2018" name="Nat. Biotechnol.">
        <title>A standardized bacterial taxonomy based on genome phylogeny substantially revises the tree of life.</title>
        <authorList>
            <person name="Parks D.H."/>
            <person name="Chuvochina M."/>
            <person name="Waite D.W."/>
            <person name="Rinke C."/>
            <person name="Skarshewski A."/>
            <person name="Chaumeil P.A."/>
            <person name="Hugenholtz P."/>
        </authorList>
    </citation>
    <scope>NUCLEOTIDE SEQUENCE [LARGE SCALE GENOMIC DNA]</scope>
    <source>
        <strain evidence="6">UBA8707</strain>
    </source>
</reference>
<dbReference type="Pfam" id="PF04773">
    <property type="entry name" value="FecR"/>
    <property type="match status" value="1"/>
</dbReference>
<dbReference type="Gene3D" id="3.55.50.30">
    <property type="match status" value="1"/>
</dbReference>
<dbReference type="InterPro" id="IPR032508">
    <property type="entry name" value="FecR_C"/>
</dbReference>
<dbReference type="RefSeq" id="WP_276652435.1">
    <property type="nucleotide sequence ID" value="NZ_DOOG01000061.1"/>
</dbReference>
<gene>
    <name evidence="6" type="ORF">DEF21_07295</name>
</gene>
<evidence type="ECO:0000313" key="6">
    <source>
        <dbReference type="EMBL" id="HBU97694.1"/>
    </source>
</evidence>
<evidence type="ECO:0000259" key="5">
    <source>
        <dbReference type="Pfam" id="PF16344"/>
    </source>
</evidence>
<dbReference type="EMBL" id="DOOG01000061">
    <property type="protein sequence ID" value="HBU97694.1"/>
    <property type="molecule type" value="Genomic_DNA"/>
</dbReference>
<name>A0A358HSD0_9PROT</name>
<accession>A0A358HSD0</accession>
<keyword evidence="2" id="KW-1133">Transmembrane helix</keyword>
<feature type="region of interest" description="Disordered" evidence="1">
    <location>
        <begin position="78"/>
        <end position="97"/>
    </location>
</feature>
<feature type="domain" description="FecR protein" evidence="3">
    <location>
        <begin position="145"/>
        <end position="237"/>
    </location>
</feature>
<organism evidence="6 7">
    <name type="scientific">Thalassospira lucentensis</name>
    <dbReference type="NCBI Taxonomy" id="168935"/>
    <lineage>
        <taxon>Bacteria</taxon>
        <taxon>Pseudomonadati</taxon>
        <taxon>Pseudomonadota</taxon>
        <taxon>Alphaproteobacteria</taxon>
        <taxon>Rhodospirillales</taxon>
        <taxon>Thalassospiraceae</taxon>
        <taxon>Thalassospira</taxon>
    </lineage>
</organism>